<feature type="compositionally biased region" description="Polar residues" evidence="2">
    <location>
        <begin position="561"/>
        <end position="571"/>
    </location>
</feature>
<feature type="region of interest" description="Disordered" evidence="2">
    <location>
        <begin position="359"/>
        <end position="407"/>
    </location>
</feature>
<feature type="compositionally biased region" description="Polar residues" evidence="2">
    <location>
        <begin position="675"/>
        <end position="694"/>
    </location>
</feature>
<gene>
    <name evidence="3" type="ORF">NSCI0253_LOCUS40263</name>
</gene>
<evidence type="ECO:0000256" key="1">
    <source>
        <dbReference type="SAM" id="Coils"/>
    </source>
</evidence>
<name>A0A7S1AUR7_NOCSC</name>
<reference evidence="3" key="1">
    <citation type="submission" date="2021-01" db="EMBL/GenBank/DDBJ databases">
        <authorList>
            <person name="Corre E."/>
            <person name="Pelletier E."/>
            <person name="Niang G."/>
            <person name="Scheremetjew M."/>
            <person name="Finn R."/>
            <person name="Kale V."/>
            <person name="Holt S."/>
            <person name="Cochrane G."/>
            <person name="Meng A."/>
            <person name="Brown T."/>
            <person name="Cohen L."/>
        </authorList>
    </citation>
    <scope>NUCLEOTIDE SEQUENCE</scope>
</reference>
<accession>A0A7S1AUR7</accession>
<feature type="compositionally biased region" description="Acidic residues" evidence="2">
    <location>
        <begin position="57"/>
        <end position="66"/>
    </location>
</feature>
<sequence>MSLDSSFRNTCDIETSLKAVHQVSDDYVAVALERCRGTTDFMSVVGSTLDPEHPPTIEEEEEELDQMDTRRGSSRGGSDLEVWFHRESTSAPLSPASGFSSELSTVRHQITYVLNQLGDLTDHVSKVSDQMAGDQMKNAALEWAVQELRRGSQQMPREVPADPGRDLIEVAQSELGTLACFQDLSEDVQTLRQELRTERVNNAKAISNLEAKSLEFQQRFATTENILTVMQRQFSRTVSQDHMGGEHESHLSTIGSLQSTIMGMHSLLEERQGQYRTELANIRSRLDVEERERTTLSNSVQRMTDDVAAVVQRFSEKLDVASVDRGARVAPIQGSIAEACWRSNAVLRQDDLSQLRAVSVSSSASSSMCTSPRTEEEGGASAKEAFAGHGGQDNESMSSPPKDLVEQDTNGVRKFGVGKGRLIVPTLRLSNVPRVSPHDPLPEELVKATAVPVNVVLPDEPVTAKAVPADVFMPQELVTAKAVPADVFVPEEPVTTKAGPAEVFVPGSTNGSFVPLPSITTAEWPSTPNLDDTRNLSPSHFAPRTDLGAWFHRVASEPSTMLASNGTQSSAEDMRVLPPTSPTLGSSLAVEAPASLESSPLAADSQRSLVPTEKNPAYSPHSGLLRMQSTPAHWTPDMSTRTSSPLASQRNHQWVSQVVGGSRSPSLDCRPVRSISPTQTSSRVVGTPVSKSRGCSTMTTSSSCVNTLPSNSPSTGNIVAVCGVSLLSAPSSCSLPPATKVQSCSSLASAAAVVPVACAASDATLSLCTTPRSNLSPGSASVRKIRENGVFEFQHGTPKSVHVHQATFPARPGAWVGSSPHRTSRNARIGPRADPPVSTRSSLLGRAATQPCISGCRQLQTRAGNG</sequence>
<feature type="compositionally biased region" description="Low complexity" evidence="2">
    <location>
        <begin position="591"/>
        <end position="605"/>
    </location>
</feature>
<proteinExistence type="predicted"/>
<feature type="compositionally biased region" description="Polar residues" evidence="2">
    <location>
        <begin position="627"/>
        <end position="656"/>
    </location>
</feature>
<evidence type="ECO:0000313" key="3">
    <source>
        <dbReference type="EMBL" id="CAD8865908.1"/>
    </source>
</evidence>
<protein>
    <submittedName>
        <fullName evidence="3">Uncharacterized protein</fullName>
    </submittedName>
</protein>
<feature type="coiled-coil region" evidence="1">
    <location>
        <begin position="181"/>
        <end position="212"/>
    </location>
</feature>
<feature type="region of interest" description="Disordered" evidence="2">
    <location>
        <begin position="812"/>
        <end position="840"/>
    </location>
</feature>
<feature type="region of interest" description="Disordered" evidence="2">
    <location>
        <begin position="46"/>
        <end position="76"/>
    </location>
</feature>
<evidence type="ECO:0000256" key="2">
    <source>
        <dbReference type="SAM" id="MobiDB-lite"/>
    </source>
</evidence>
<organism evidence="3">
    <name type="scientific">Noctiluca scintillans</name>
    <name type="common">Sea sparkle</name>
    <name type="synonym">Red tide dinoflagellate</name>
    <dbReference type="NCBI Taxonomy" id="2966"/>
    <lineage>
        <taxon>Eukaryota</taxon>
        <taxon>Sar</taxon>
        <taxon>Alveolata</taxon>
        <taxon>Dinophyceae</taxon>
        <taxon>Noctilucales</taxon>
        <taxon>Noctilucaceae</taxon>
        <taxon>Noctiluca</taxon>
    </lineage>
</organism>
<keyword evidence="1" id="KW-0175">Coiled coil</keyword>
<feature type="region of interest" description="Disordered" evidence="2">
    <location>
        <begin position="561"/>
        <end position="694"/>
    </location>
</feature>
<dbReference type="AlphaFoldDB" id="A0A7S1AUR7"/>
<dbReference type="EMBL" id="HBFQ01056771">
    <property type="protein sequence ID" value="CAD8865908.1"/>
    <property type="molecule type" value="Transcribed_RNA"/>
</dbReference>